<keyword evidence="7" id="KW-0254">Endocytosis</keyword>
<dbReference type="FunFam" id="3.60.10.10:FF:000029">
    <property type="entry name" value="Inositol polyphosphate 5-phosphatase"/>
    <property type="match status" value="1"/>
</dbReference>
<keyword evidence="8" id="KW-0378">Hydrolase</keyword>
<comment type="subcellular location">
    <subcellularLocation>
        <location evidence="1">Cytoplasm</location>
    </subcellularLocation>
</comment>
<evidence type="ECO:0000256" key="1">
    <source>
        <dbReference type="ARBA" id="ARBA00004496"/>
    </source>
</evidence>
<keyword evidence="13" id="KW-1185">Reference proteome</keyword>
<feature type="domain" description="SAC" evidence="11">
    <location>
        <begin position="147"/>
        <end position="476"/>
    </location>
</feature>
<accession>A0A1G4JLA0</accession>
<dbReference type="PROSITE" id="PS50275">
    <property type="entry name" value="SAC"/>
    <property type="match status" value="1"/>
</dbReference>
<evidence type="ECO:0000256" key="2">
    <source>
        <dbReference type="ARBA" id="ARBA00008943"/>
    </source>
</evidence>
<protein>
    <recommendedName>
        <fullName evidence="4">phosphoinositide 5-phosphatase</fullName>
        <ecNumber evidence="4">3.1.3.36</ecNumber>
    </recommendedName>
</protein>
<dbReference type="GO" id="GO:0005737">
    <property type="term" value="C:cytoplasm"/>
    <property type="evidence" value="ECO:0007669"/>
    <property type="project" value="UniProtKB-SubCell"/>
</dbReference>
<evidence type="ECO:0000313" key="13">
    <source>
        <dbReference type="Proteomes" id="UP000191024"/>
    </source>
</evidence>
<evidence type="ECO:0000256" key="5">
    <source>
        <dbReference type="ARBA" id="ARBA00022448"/>
    </source>
</evidence>
<keyword evidence="5" id="KW-0813">Transport</keyword>
<dbReference type="GO" id="GO:0016020">
    <property type="term" value="C:membrane"/>
    <property type="evidence" value="ECO:0007669"/>
    <property type="project" value="TreeGrafter"/>
</dbReference>
<dbReference type="EMBL" id="LT598465">
    <property type="protein sequence ID" value="SCU91378.1"/>
    <property type="molecule type" value="Genomic_DNA"/>
</dbReference>
<evidence type="ECO:0000256" key="6">
    <source>
        <dbReference type="ARBA" id="ARBA00022490"/>
    </source>
</evidence>
<dbReference type="Pfam" id="PF02383">
    <property type="entry name" value="Syja_N"/>
    <property type="match status" value="1"/>
</dbReference>
<dbReference type="GO" id="GO:0015031">
    <property type="term" value="P:protein transport"/>
    <property type="evidence" value="ECO:0007669"/>
    <property type="project" value="UniProtKB-KW"/>
</dbReference>
<proteinExistence type="inferred from homology"/>
<evidence type="ECO:0000256" key="7">
    <source>
        <dbReference type="ARBA" id="ARBA00022583"/>
    </source>
</evidence>
<comment type="similarity">
    <text evidence="2">Belongs to the synaptojanin family.</text>
</comment>
<dbReference type="PANTHER" id="PTHR11200:SF269">
    <property type="entry name" value="PHOSPHATIDYLINOSITOL 4,5-BISPHOSPHATE 5-PHOSPHATASE INP51"/>
    <property type="match status" value="1"/>
</dbReference>
<dbReference type="Proteomes" id="UP000191024">
    <property type="component" value="Chromosome E"/>
</dbReference>
<evidence type="ECO:0000256" key="10">
    <source>
        <dbReference type="SAM" id="MobiDB-lite"/>
    </source>
</evidence>
<evidence type="ECO:0000313" key="12">
    <source>
        <dbReference type="EMBL" id="SCU91378.1"/>
    </source>
</evidence>
<dbReference type="SUPFAM" id="SSF56219">
    <property type="entry name" value="DNase I-like"/>
    <property type="match status" value="1"/>
</dbReference>
<dbReference type="GO" id="GO:0043813">
    <property type="term" value="F:phosphatidylinositol-3,5-bisphosphate 5-phosphatase activity"/>
    <property type="evidence" value="ECO:0007669"/>
    <property type="project" value="TreeGrafter"/>
</dbReference>
<keyword evidence="6" id="KW-0963">Cytoplasm</keyword>
<evidence type="ECO:0000256" key="4">
    <source>
        <dbReference type="ARBA" id="ARBA00013044"/>
    </source>
</evidence>
<organism evidence="12 13">
    <name type="scientific">Lachancea mirantina</name>
    <dbReference type="NCBI Taxonomy" id="1230905"/>
    <lineage>
        <taxon>Eukaryota</taxon>
        <taxon>Fungi</taxon>
        <taxon>Dikarya</taxon>
        <taxon>Ascomycota</taxon>
        <taxon>Saccharomycotina</taxon>
        <taxon>Saccharomycetes</taxon>
        <taxon>Saccharomycetales</taxon>
        <taxon>Saccharomycetaceae</taxon>
        <taxon>Lachancea</taxon>
    </lineage>
</organism>
<gene>
    <name evidence="12" type="ORF">LAMI_0E05644G</name>
</gene>
<sequence length="939" mass="106966">MRLLIRKQPRSIAIISNGYVVIFEQRKKQNITSDDKGNQPTVVECLRESAFSPDNFVEIKHSLYNGLLGLINVGGHIYIGVIGNIKKVGSPRWRLLENGELEDIESIYQVLSAEFFCLDNDALDPIYSDFREQTGEKPGYEHPCAEFEKLFSDGSFYFSRDFDISNVLQERGLINRLDYTLDNQVEEVLWNYNLISEMIQVRSRITTNELPSFDGGTFLTFLIRGFCKTVTAVDGDDCSTITLISKVSAESKENSFDMQGVDKHGNVSNFIETETILCTERYVLGYTQTSGNIPLKWEVTEGQLLHSKKIRLREDPALIQLAFDKHFDKLSSKYGVVSILNLLKPKSESQETLGSAYEVCAANKDIKITNIAYSSDALINASHKLLYLLKQELYEFGAFVYDIQKGIHAGKQTGCLRISAFDSIRKPLLVEKSVSQEIIELTTAELDGFHLPSSLYGQHEKLWTENSFWLENLYVKNHKNLNKYKKVYWRLFASSSRINLHDPFHAIISKTLKKLKKDYAYQKTITTFAGTFNVNGKNYTDGIEEWLFPRNNGLESPADIYVLGFEEVVELTPGHMLSTNPFAKQFWEKKVLQELNSKAGKKYNHAWGGQLGGVLLLLFVSEDEFSKIKHIEGDVKKTGLGGMSANKGAVAVRFTYSATKFCFLVSHLAAGLENVDQRHHDYKTIVKNIRFAKDLRIKDHDVVIWMGDFNYRISLPNEEVRNSVISKNYSKLFDRDQLNQQMIAGESFPYYNEMEISFPPTYKFDPGTKTYDTSEKNRIPAWTDRILSKGEALKQLSYGCAGNLIFSDHRPVYATFKSVVTVVDEKLKANLSASISEKVKEKLLNKTEDEKYAILNDADFVYDDEKLNPQEPLRPEVKKGRKLPPPSSETKKWWVGNSKQVKVVIDVDPTEYMINPGKTANPFVPTDEKPFFVKRDHAS</sequence>
<evidence type="ECO:0000256" key="3">
    <source>
        <dbReference type="ARBA" id="ARBA00009678"/>
    </source>
</evidence>
<dbReference type="InterPro" id="IPR036691">
    <property type="entry name" value="Endo/exonu/phosph_ase_sf"/>
</dbReference>
<feature type="region of interest" description="Disordered" evidence="10">
    <location>
        <begin position="866"/>
        <end position="890"/>
    </location>
</feature>
<dbReference type="STRING" id="1230905.A0A1G4JLA0"/>
<dbReference type="GO" id="GO:0046856">
    <property type="term" value="P:phosphatidylinositol dephosphorylation"/>
    <property type="evidence" value="ECO:0007669"/>
    <property type="project" value="InterPro"/>
</dbReference>
<dbReference type="GO" id="GO:0006897">
    <property type="term" value="P:endocytosis"/>
    <property type="evidence" value="ECO:0007669"/>
    <property type="project" value="UniProtKB-KW"/>
</dbReference>
<dbReference type="PANTHER" id="PTHR11200">
    <property type="entry name" value="INOSITOL 5-PHOSPHATASE"/>
    <property type="match status" value="1"/>
</dbReference>
<dbReference type="InterPro" id="IPR000300">
    <property type="entry name" value="IPPc"/>
</dbReference>
<evidence type="ECO:0000259" key="11">
    <source>
        <dbReference type="PROSITE" id="PS50275"/>
    </source>
</evidence>
<dbReference type="InterPro" id="IPR002013">
    <property type="entry name" value="SAC_dom"/>
</dbReference>
<dbReference type="GO" id="GO:0004439">
    <property type="term" value="F:phosphatidylinositol-4,5-bisphosphate 5-phosphatase activity"/>
    <property type="evidence" value="ECO:0007669"/>
    <property type="project" value="UniProtKB-EC"/>
</dbReference>
<dbReference type="EC" id="3.1.3.36" evidence="4"/>
<feature type="compositionally biased region" description="Basic and acidic residues" evidence="10">
    <location>
        <begin position="866"/>
        <end position="878"/>
    </location>
</feature>
<comment type="similarity">
    <text evidence="3">In the central section; belongs to the inositol 1,4,5-trisphosphate 5-phosphatase family.</text>
</comment>
<name>A0A1G4JLA0_9SACH</name>
<dbReference type="Gene3D" id="3.60.10.10">
    <property type="entry name" value="Endonuclease/exonuclease/phosphatase"/>
    <property type="match status" value="1"/>
</dbReference>
<evidence type="ECO:0000256" key="9">
    <source>
        <dbReference type="ARBA" id="ARBA00022927"/>
    </source>
</evidence>
<evidence type="ECO:0000256" key="8">
    <source>
        <dbReference type="ARBA" id="ARBA00022801"/>
    </source>
</evidence>
<keyword evidence="9" id="KW-0653">Protein transport</keyword>
<dbReference type="OrthoDB" id="405996at2759"/>
<dbReference type="InterPro" id="IPR046985">
    <property type="entry name" value="IP5"/>
</dbReference>
<dbReference type="Pfam" id="PF22669">
    <property type="entry name" value="Exo_endo_phos2"/>
    <property type="match status" value="1"/>
</dbReference>
<reference evidence="12 13" key="1">
    <citation type="submission" date="2016-03" db="EMBL/GenBank/DDBJ databases">
        <authorList>
            <person name="Devillers H."/>
        </authorList>
    </citation>
    <scope>NUCLEOTIDE SEQUENCE [LARGE SCALE GENOMIC DNA]</scope>
    <source>
        <strain evidence="12">CBS 11717</strain>
    </source>
</reference>
<dbReference type="AlphaFoldDB" id="A0A1G4JLA0"/>
<dbReference type="SMART" id="SM00128">
    <property type="entry name" value="IPPc"/>
    <property type="match status" value="1"/>
</dbReference>